<sequence>MGAAIKSEFRKFFTTRLWWGMAIGIFLAAALFSAFFAYFTTSATATEEGAPTGDPVQIVNSVYTAGLGVGYLLMLTVGILQIGSEYRHKTITSTLLSTPNRVRAMLAKIVALLGIGALYGLVSLLGSVTVGAITLMVRDVDPFPSIEVLRTLALSLLALGLWSLIGLGLGILIPNMVAAILVGVGVAWIVEPLLSFGLSNLDWGAKIVPYFPSNATNAMVNGVTAQGTDVTFLSWWAGALVLAAYAAALSAFGTWRTVRQDVS</sequence>
<evidence type="ECO:0000313" key="2">
    <source>
        <dbReference type="EMBL" id="PRY62932.1"/>
    </source>
</evidence>
<dbReference type="EMBL" id="PVTI01000003">
    <property type="protein sequence ID" value="PRY62932.1"/>
    <property type="molecule type" value="Genomic_DNA"/>
</dbReference>
<feature type="transmembrane region" description="Helical" evidence="1">
    <location>
        <begin position="172"/>
        <end position="190"/>
    </location>
</feature>
<feature type="transmembrane region" description="Helical" evidence="1">
    <location>
        <begin position="233"/>
        <end position="255"/>
    </location>
</feature>
<organism evidence="2 3">
    <name type="scientific">Knoellia remsis</name>
    <dbReference type="NCBI Taxonomy" id="407159"/>
    <lineage>
        <taxon>Bacteria</taxon>
        <taxon>Bacillati</taxon>
        <taxon>Actinomycetota</taxon>
        <taxon>Actinomycetes</taxon>
        <taxon>Micrococcales</taxon>
        <taxon>Intrasporangiaceae</taxon>
        <taxon>Knoellia</taxon>
    </lineage>
</organism>
<comment type="caution">
    <text evidence="2">The sequence shown here is derived from an EMBL/GenBank/DDBJ whole genome shotgun (WGS) entry which is preliminary data.</text>
</comment>
<feature type="transmembrane region" description="Helical" evidence="1">
    <location>
        <begin position="17"/>
        <end position="38"/>
    </location>
</feature>
<feature type="transmembrane region" description="Helical" evidence="1">
    <location>
        <begin position="148"/>
        <end position="165"/>
    </location>
</feature>
<dbReference type="AlphaFoldDB" id="A0A2T0UYD6"/>
<dbReference type="RefSeq" id="WP_106296502.1">
    <property type="nucleotide sequence ID" value="NZ_PVTI01000003.1"/>
</dbReference>
<evidence type="ECO:0000313" key="3">
    <source>
        <dbReference type="Proteomes" id="UP000237822"/>
    </source>
</evidence>
<name>A0A2T0UYD6_9MICO</name>
<dbReference type="PANTHER" id="PTHR37305">
    <property type="entry name" value="INTEGRAL MEMBRANE PROTEIN-RELATED"/>
    <property type="match status" value="1"/>
</dbReference>
<keyword evidence="1" id="KW-1133">Transmembrane helix</keyword>
<gene>
    <name evidence="2" type="ORF">BCF74_103140</name>
</gene>
<dbReference type="OrthoDB" id="5244396at2"/>
<feature type="transmembrane region" description="Helical" evidence="1">
    <location>
        <begin position="109"/>
        <end position="136"/>
    </location>
</feature>
<keyword evidence="1" id="KW-0812">Transmembrane</keyword>
<evidence type="ECO:0000256" key="1">
    <source>
        <dbReference type="SAM" id="Phobius"/>
    </source>
</evidence>
<dbReference type="Proteomes" id="UP000237822">
    <property type="component" value="Unassembled WGS sequence"/>
</dbReference>
<keyword evidence="3" id="KW-1185">Reference proteome</keyword>
<accession>A0A2T0UYD6</accession>
<protein>
    <submittedName>
        <fullName evidence="2">ABC-2 family transporter</fullName>
    </submittedName>
</protein>
<reference evidence="2 3" key="1">
    <citation type="submission" date="2018-03" db="EMBL/GenBank/DDBJ databases">
        <title>Genomic Encyclopedia of Archaeal and Bacterial Type Strains, Phase II (KMG-II): from individual species to whole genera.</title>
        <authorList>
            <person name="Goeker M."/>
        </authorList>
    </citation>
    <scope>NUCLEOTIDE SEQUENCE [LARGE SCALE GENOMIC DNA]</scope>
    <source>
        <strain evidence="2 3">ATCC BAA-1496</strain>
    </source>
</reference>
<feature type="transmembrane region" description="Helical" evidence="1">
    <location>
        <begin position="58"/>
        <end position="80"/>
    </location>
</feature>
<keyword evidence="1" id="KW-0472">Membrane</keyword>
<dbReference type="PANTHER" id="PTHR37305:SF1">
    <property type="entry name" value="MEMBRANE PROTEIN"/>
    <property type="match status" value="1"/>
</dbReference>
<proteinExistence type="predicted"/>